<evidence type="ECO:0000256" key="1">
    <source>
        <dbReference type="SAM" id="MobiDB-lite"/>
    </source>
</evidence>
<organism evidence="3 4">
    <name type="scientific">Rubripirellula reticaptiva</name>
    <dbReference type="NCBI Taxonomy" id="2528013"/>
    <lineage>
        <taxon>Bacteria</taxon>
        <taxon>Pseudomonadati</taxon>
        <taxon>Planctomycetota</taxon>
        <taxon>Planctomycetia</taxon>
        <taxon>Pirellulales</taxon>
        <taxon>Pirellulaceae</taxon>
        <taxon>Rubripirellula</taxon>
    </lineage>
</organism>
<evidence type="ECO:0000313" key="3">
    <source>
        <dbReference type="EMBL" id="TWU51851.1"/>
    </source>
</evidence>
<keyword evidence="4" id="KW-1185">Reference proteome</keyword>
<proteinExistence type="predicted"/>
<accession>A0A5C6EXB3</accession>
<evidence type="ECO:0008006" key="5">
    <source>
        <dbReference type="Google" id="ProtNLM"/>
    </source>
</evidence>
<dbReference type="AlphaFoldDB" id="A0A5C6EXB3"/>
<reference evidence="3 4" key="1">
    <citation type="submission" date="2019-02" db="EMBL/GenBank/DDBJ databases">
        <title>Deep-cultivation of Planctomycetes and their phenomic and genomic characterization uncovers novel biology.</title>
        <authorList>
            <person name="Wiegand S."/>
            <person name="Jogler M."/>
            <person name="Boedeker C."/>
            <person name="Pinto D."/>
            <person name="Vollmers J."/>
            <person name="Rivas-Marin E."/>
            <person name="Kohn T."/>
            <person name="Peeters S.H."/>
            <person name="Heuer A."/>
            <person name="Rast P."/>
            <person name="Oberbeckmann S."/>
            <person name="Bunk B."/>
            <person name="Jeske O."/>
            <person name="Meyerdierks A."/>
            <person name="Storesund J.E."/>
            <person name="Kallscheuer N."/>
            <person name="Luecker S."/>
            <person name="Lage O.M."/>
            <person name="Pohl T."/>
            <person name="Merkel B.J."/>
            <person name="Hornburger P."/>
            <person name="Mueller R.-W."/>
            <person name="Bruemmer F."/>
            <person name="Labrenz M."/>
            <person name="Spormann A.M."/>
            <person name="Op Den Camp H."/>
            <person name="Overmann J."/>
            <person name="Amann R."/>
            <person name="Jetten M.S.M."/>
            <person name="Mascher T."/>
            <person name="Medema M.H."/>
            <person name="Devos D.P."/>
            <person name="Kaster A.-K."/>
            <person name="Ovreas L."/>
            <person name="Rohde M."/>
            <person name="Galperin M.Y."/>
            <person name="Jogler C."/>
        </authorList>
    </citation>
    <scope>NUCLEOTIDE SEQUENCE [LARGE SCALE GENOMIC DNA]</scope>
    <source>
        <strain evidence="3 4">Poly59</strain>
    </source>
</reference>
<dbReference type="EMBL" id="SJPX01000003">
    <property type="protein sequence ID" value="TWU51851.1"/>
    <property type="molecule type" value="Genomic_DNA"/>
</dbReference>
<name>A0A5C6EXB3_9BACT</name>
<evidence type="ECO:0000256" key="2">
    <source>
        <dbReference type="SAM" id="Phobius"/>
    </source>
</evidence>
<feature type="transmembrane region" description="Helical" evidence="2">
    <location>
        <begin position="47"/>
        <end position="70"/>
    </location>
</feature>
<feature type="transmembrane region" description="Helical" evidence="2">
    <location>
        <begin position="107"/>
        <end position="132"/>
    </location>
</feature>
<protein>
    <recommendedName>
        <fullName evidence="5">Transmembrane protein</fullName>
    </recommendedName>
</protein>
<dbReference type="Proteomes" id="UP000317977">
    <property type="component" value="Unassembled WGS sequence"/>
</dbReference>
<sequence>MSNQDPFDQANPYAPSSGPSMALPTEGNLNASELKKAEAIIKDARQFWLGILLCFLCSGFGMVIIGPWYLTRLLQWNKMSKQHPFLMNPEALPLSLPKRFQSSKWKLMAGLGFGLLMFLLLGLLLVVSFAAASQAVPRQ</sequence>
<keyword evidence="2" id="KW-0812">Transmembrane</keyword>
<dbReference type="RefSeq" id="WP_246151698.1">
    <property type="nucleotide sequence ID" value="NZ_SJPX01000003.1"/>
</dbReference>
<feature type="region of interest" description="Disordered" evidence="1">
    <location>
        <begin position="1"/>
        <end position="20"/>
    </location>
</feature>
<keyword evidence="2" id="KW-0472">Membrane</keyword>
<keyword evidence="2" id="KW-1133">Transmembrane helix</keyword>
<comment type="caution">
    <text evidence="3">The sequence shown here is derived from an EMBL/GenBank/DDBJ whole genome shotgun (WGS) entry which is preliminary data.</text>
</comment>
<gene>
    <name evidence="3" type="ORF">Poly59_34460</name>
</gene>
<evidence type="ECO:0000313" key="4">
    <source>
        <dbReference type="Proteomes" id="UP000317977"/>
    </source>
</evidence>